<dbReference type="Pfam" id="PF04327">
    <property type="entry name" value="Peptidase_Prp"/>
    <property type="match status" value="1"/>
</dbReference>
<dbReference type="PANTHER" id="PTHR39178:SF1">
    <property type="entry name" value="RIBOSOMAL-PROCESSING CYSTEINE PROTEASE PRP"/>
    <property type="match status" value="1"/>
</dbReference>
<dbReference type="EMBL" id="FMYW01000001">
    <property type="protein sequence ID" value="SDB99203.1"/>
    <property type="molecule type" value="Genomic_DNA"/>
</dbReference>
<comment type="similarity">
    <text evidence="5">Belongs to the Prp family.</text>
</comment>
<sequence length="112" mass="12413">MITIDLYRNHKGEITGFRSQGHAGDAPAGESILCAWVSAATQMALVGLEQQLKYPVDYQVDQKKGVLQVTLQRTPDIKSQSLLGSMEIVLYQLAEQCPQDVRIREHGGEMNV</sequence>
<dbReference type="AlphaFoldDB" id="A0A1G6HYH9"/>
<evidence type="ECO:0000256" key="1">
    <source>
        <dbReference type="ARBA" id="ARBA00022517"/>
    </source>
</evidence>
<keyword evidence="2" id="KW-0645">Protease</keyword>
<dbReference type="RefSeq" id="WP_093729087.1">
    <property type="nucleotide sequence ID" value="NZ_FMYW01000001.1"/>
</dbReference>
<evidence type="ECO:0000313" key="7">
    <source>
        <dbReference type="EMBL" id="SDB99203.1"/>
    </source>
</evidence>
<evidence type="ECO:0000313" key="8">
    <source>
        <dbReference type="Proteomes" id="UP000198943"/>
    </source>
</evidence>
<accession>A0A1G6HYH9</accession>
<evidence type="ECO:0000256" key="2">
    <source>
        <dbReference type="ARBA" id="ARBA00022670"/>
    </source>
</evidence>
<dbReference type="GO" id="GO:0006508">
    <property type="term" value="P:proteolysis"/>
    <property type="evidence" value="ECO:0007669"/>
    <property type="project" value="UniProtKB-KW"/>
</dbReference>
<dbReference type="PANTHER" id="PTHR39178">
    <property type="entry name" value="HYPOTHETICAL RIBOSOME-ASSOCIATED PROTEIN"/>
    <property type="match status" value="1"/>
</dbReference>
<dbReference type="InterPro" id="IPR007422">
    <property type="entry name" value="Peptidase_Prp"/>
</dbReference>
<dbReference type="CDD" id="cd16332">
    <property type="entry name" value="Prp-like"/>
    <property type="match status" value="1"/>
</dbReference>
<evidence type="ECO:0000256" key="5">
    <source>
        <dbReference type="ARBA" id="ARBA00044503"/>
    </source>
</evidence>
<proteinExistence type="inferred from homology"/>
<dbReference type="Proteomes" id="UP000198943">
    <property type="component" value="Unassembled WGS sequence"/>
</dbReference>
<dbReference type="SUPFAM" id="SSF118010">
    <property type="entry name" value="TM1457-like"/>
    <property type="match status" value="1"/>
</dbReference>
<reference evidence="8" key="1">
    <citation type="submission" date="2016-10" db="EMBL/GenBank/DDBJ databases">
        <authorList>
            <person name="Varghese N."/>
            <person name="Submissions S."/>
        </authorList>
    </citation>
    <scope>NUCLEOTIDE SEQUENCE [LARGE SCALE GENOMIC DNA]</scope>
    <source>
        <strain evidence="8">DSM 11005</strain>
    </source>
</reference>
<gene>
    <name evidence="7" type="ORF">SAMN04487864_101329</name>
</gene>
<organism evidence="7 8">
    <name type="scientific">Succiniclasticum ruminis</name>
    <dbReference type="NCBI Taxonomy" id="40841"/>
    <lineage>
        <taxon>Bacteria</taxon>
        <taxon>Bacillati</taxon>
        <taxon>Bacillota</taxon>
        <taxon>Negativicutes</taxon>
        <taxon>Acidaminococcales</taxon>
        <taxon>Acidaminococcaceae</taxon>
        <taxon>Succiniclasticum</taxon>
    </lineage>
</organism>
<evidence type="ECO:0000256" key="6">
    <source>
        <dbReference type="ARBA" id="ARBA00044538"/>
    </source>
</evidence>
<dbReference type="InterPro" id="IPR036764">
    <property type="entry name" value="Peptidase_Prp_sf"/>
</dbReference>
<keyword evidence="1" id="KW-0690">Ribosome biogenesis</keyword>
<keyword evidence="8" id="KW-1185">Reference proteome</keyword>
<dbReference type="GO" id="GO:0008234">
    <property type="term" value="F:cysteine-type peptidase activity"/>
    <property type="evidence" value="ECO:0007669"/>
    <property type="project" value="UniProtKB-KW"/>
</dbReference>
<keyword evidence="4" id="KW-0788">Thiol protease</keyword>
<keyword evidence="3" id="KW-0378">Hydrolase</keyword>
<dbReference type="Gene3D" id="3.30.70.1490">
    <property type="entry name" value="Cysteine protease Prp"/>
    <property type="match status" value="1"/>
</dbReference>
<evidence type="ECO:0000256" key="4">
    <source>
        <dbReference type="ARBA" id="ARBA00022807"/>
    </source>
</evidence>
<name>A0A1G6HYH9_9FIRM</name>
<dbReference type="GO" id="GO:0042254">
    <property type="term" value="P:ribosome biogenesis"/>
    <property type="evidence" value="ECO:0007669"/>
    <property type="project" value="UniProtKB-KW"/>
</dbReference>
<dbReference type="OrthoDB" id="48998at2"/>
<protein>
    <recommendedName>
        <fullName evidence="6">Ribosomal processing cysteine protease Prp</fullName>
    </recommendedName>
</protein>
<evidence type="ECO:0000256" key="3">
    <source>
        <dbReference type="ARBA" id="ARBA00022801"/>
    </source>
</evidence>